<proteinExistence type="predicted"/>
<feature type="transmembrane region" description="Helical" evidence="1">
    <location>
        <begin position="126"/>
        <end position="149"/>
    </location>
</feature>
<organism evidence="2">
    <name type="scientific">marine sediment metagenome</name>
    <dbReference type="NCBI Taxonomy" id="412755"/>
    <lineage>
        <taxon>unclassified sequences</taxon>
        <taxon>metagenomes</taxon>
        <taxon>ecological metagenomes</taxon>
    </lineage>
</organism>
<keyword evidence="1" id="KW-0812">Transmembrane</keyword>
<evidence type="ECO:0000256" key="1">
    <source>
        <dbReference type="SAM" id="Phobius"/>
    </source>
</evidence>
<dbReference type="InterPro" id="IPR055966">
    <property type="entry name" value="DUF7544"/>
</dbReference>
<feature type="transmembrane region" description="Helical" evidence="1">
    <location>
        <begin position="71"/>
        <end position="90"/>
    </location>
</feature>
<evidence type="ECO:0000313" key="2">
    <source>
        <dbReference type="EMBL" id="KKN15851.1"/>
    </source>
</evidence>
<accession>A0A0F9QRW1</accession>
<comment type="caution">
    <text evidence="2">The sequence shown here is derived from an EMBL/GenBank/DDBJ whole genome shotgun (WGS) entry which is preliminary data.</text>
</comment>
<sequence length="319" mass="34651">MKLDYGQLITRAFEITKNNRALWVFGFILALFGGLGFNFTFPNFSFDNSSFRRTDFDDIPFRKISSIDPTTIILIIVAVAVLLLVIWLIAKLLQALANGALVDMVDKVDKGDSITVKSGFKEGFSLSLPLVGVSFTIWIPAIIGIILLGGLTIGPGLFLVLAEYQVAGIILMILGGLLWIALIFIIAVASGVIGLYANRYLVLEDQGVIESIKSGFGLLRANLGQSTLLWLINMAFGVGQAIVGFVVLLVVVLVLSLVLGLPIALLALAVSKWLFILLAIPILLFIVAISFYAGLFQSFYSSYWTLAFKKMTETAEVSS</sequence>
<dbReference type="AlphaFoldDB" id="A0A0F9QRW1"/>
<protein>
    <recommendedName>
        <fullName evidence="3">Glycerophosphoryl diester phosphodiesterase membrane domain-containing protein</fullName>
    </recommendedName>
</protein>
<gene>
    <name evidence="2" type="ORF">LCGC14_0981880</name>
</gene>
<feature type="transmembrane region" description="Helical" evidence="1">
    <location>
        <begin position="169"/>
        <end position="197"/>
    </location>
</feature>
<feature type="transmembrane region" description="Helical" evidence="1">
    <location>
        <begin position="242"/>
        <end position="266"/>
    </location>
</feature>
<feature type="transmembrane region" description="Helical" evidence="1">
    <location>
        <begin position="21"/>
        <end position="41"/>
    </location>
</feature>
<reference evidence="2" key="1">
    <citation type="journal article" date="2015" name="Nature">
        <title>Complex archaea that bridge the gap between prokaryotes and eukaryotes.</title>
        <authorList>
            <person name="Spang A."/>
            <person name="Saw J.H."/>
            <person name="Jorgensen S.L."/>
            <person name="Zaremba-Niedzwiedzka K."/>
            <person name="Martijn J."/>
            <person name="Lind A.E."/>
            <person name="van Eijk R."/>
            <person name="Schleper C."/>
            <person name="Guy L."/>
            <person name="Ettema T.J."/>
        </authorList>
    </citation>
    <scope>NUCLEOTIDE SEQUENCE</scope>
</reference>
<dbReference type="EMBL" id="LAZR01003671">
    <property type="protein sequence ID" value="KKN15851.1"/>
    <property type="molecule type" value="Genomic_DNA"/>
</dbReference>
<keyword evidence="1" id="KW-0472">Membrane</keyword>
<keyword evidence="1" id="KW-1133">Transmembrane helix</keyword>
<dbReference type="Pfam" id="PF24400">
    <property type="entry name" value="DUF7544"/>
    <property type="match status" value="1"/>
</dbReference>
<evidence type="ECO:0008006" key="3">
    <source>
        <dbReference type="Google" id="ProtNLM"/>
    </source>
</evidence>
<feature type="transmembrane region" description="Helical" evidence="1">
    <location>
        <begin position="273"/>
        <end position="295"/>
    </location>
</feature>
<name>A0A0F9QRW1_9ZZZZ</name>